<keyword evidence="3" id="KW-1185">Reference proteome</keyword>
<dbReference type="AlphaFoldDB" id="A0A561D1R4"/>
<evidence type="ECO:0000259" key="1">
    <source>
        <dbReference type="Pfam" id="PF00535"/>
    </source>
</evidence>
<dbReference type="EMBL" id="VIVN01000010">
    <property type="protein sequence ID" value="TWD97413.1"/>
    <property type="molecule type" value="Genomic_DNA"/>
</dbReference>
<evidence type="ECO:0000313" key="2">
    <source>
        <dbReference type="EMBL" id="TWD97413.1"/>
    </source>
</evidence>
<feature type="domain" description="Glycosyltransferase 2-like" evidence="1">
    <location>
        <begin position="9"/>
        <end position="185"/>
    </location>
</feature>
<sequence length="261" mass="31435">MSNAKVAISIVTYNSKHIFDVLDNLKKEFGHDENFRFVIFDNNSNEDYKEHLREYMDFAEITFYHENNGFGFGHNYNLLHADETYFLVFNPDIVLVRDDLLKMIDMLEKDSSIALLVPKVLNPDGSVQHLMRDRVSVFDYALRFVPFQFVKEMFSKRLASYELRDIPNDRDVDIRIGSGCFMLLRGKDFKEVGGFDERYFMYFEDYDLCLELRKRNRRIVYTPFSQVVHYYERGAHKNKKLFKIFMQSMYKYFNKWGWRLF</sequence>
<comment type="caution">
    <text evidence="2">The sequence shown here is derived from an EMBL/GenBank/DDBJ whole genome shotgun (WGS) entry which is preliminary data.</text>
</comment>
<accession>A0A561D1R4</accession>
<evidence type="ECO:0000313" key="3">
    <source>
        <dbReference type="Proteomes" id="UP000319671"/>
    </source>
</evidence>
<dbReference type="InterPro" id="IPR029044">
    <property type="entry name" value="Nucleotide-diphossugar_trans"/>
</dbReference>
<dbReference type="CDD" id="cd04186">
    <property type="entry name" value="GT_2_like_c"/>
    <property type="match status" value="1"/>
</dbReference>
<name>A0A561D1R4_9BACI</name>
<dbReference type="RefSeq" id="WP_144566645.1">
    <property type="nucleotide sequence ID" value="NZ_VIVN01000010.1"/>
</dbReference>
<dbReference type="PANTHER" id="PTHR43179:SF10">
    <property type="entry name" value="GLYCOSYL TRANSFERASE"/>
    <property type="match status" value="1"/>
</dbReference>
<gene>
    <name evidence="2" type="ORF">FB550_11018</name>
</gene>
<dbReference type="Pfam" id="PF00535">
    <property type="entry name" value="Glycos_transf_2"/>
    <property type="match status" value="1"/>
</dbReference>
<dbReference type="InterPro" id="IPR001173">
    <property type="entry name" value="Glyco_trans_2-like"/>
</dbReference>
<dbReference type="SUPFAM" id="SSF53448">
    <property type="entry name" value="Nucleotide-diphospho-sugar transferases"/>
    <property type="match status" value="1"/>
</dbReference>
<dbReference type="Proteomes" id="UP000319671">
    <property type="component" value="Unassembled WGS sequence"/>
</dbReference>
<dbReference type="PANTHER" id="PTHR43179">
    <property type="entry name" value="RHAMNOSYLTRANSFERASE WBBL"/>
    <property type="match status" value="1"/>
</dbReference>
<organism evidence="2 3">
    <name type="scientific">Neobacillus bataviensis</name>
    <dbReference type="NCBI Taxonomy" id="220685"/>
    <lineage>
        <taxon>Bacteria</taxon>
        <taxon>Bacillati</taxon>
        <taxon>Bacillota</taxon>
        <taxon>Bacilli</taxon>
        <taxon>Bacillales</taxon>
        <taxon>Bacillaceae</taxon>
        <taxon>Neobacillus</taxon>
    </lineage>
</organism>
<dbReference type="Gene3D" id="3.90.550.10">
    <property type="entry name" value="Spore Coat Polysaccharide Biosynthesis Protein SpsA, Chain A"/>
    <property type="match status" value="1"/>
</dbReference>
<keyword evidence="2" id="KW-0808">Transferase</keyword>
<proteinExistence type="predicted"/>
<protein>
    <submittedName>
        <fullName evidence="2">GT2 family glycosyltransferase</fullName>
    </submittedName>
</protein>
<reference evidence="2 3" key="1">
    <citation type="submission" date="2019-06" db="EMBL/GenBank/DDBJ databases">
        <title>Sorghum-associated microbial communities from plants grown in Nebraska, USA.</title>
        <authorList>
            <person name="Schachtman D."/>
        </authorList>
    </citation>
    <scope>NUCLEOTIDE SEQUENCE [LARGE SCALE GENOMIC DNA]</scope>
    <source>
        <strain evidence="2 3">2482</strain>
    </source>
</reference>
<dbReference type="GO" id="GO:0016740">
    <property type="term" value="F:transferase activity"/>
    <property type="evidence" value="ECO:0007669"/>
    <property type="project" value="UniProtKB-KW"/>
</dbReference>